<dbReference type="InterPro" id="IPR001492">
    <property type="entry name" value="Flagellin"/>
</dbReference>
<feature type="domain" description="Flagellin N-terminal" evidence="1">
    <location>
        <begin position="10"/>
        <end position="140"/>
    </location>
</feature>
<accession>A0A7C3WIG6</accession>
<organism evidence="2">
    <name type="scientific">Desulfobacca acetoxidans</name>
    <dbReference type="NCBI Taxonomy" id="60893"/>
    <lineage>
        <taxon>Bacteria</taxon>
        <taxon>Pseudomonadati</taxon>
        <taxon>Thermodesulfobacteriota</taxon>
        <taxon>Desulfobaccia</taxon>
        <taxon>Desulfobaccales</taxon>
        <taxon>Desulfobaccaceae</taxon>
        <taxon>Desulfobacca</taxon>
    </lineage>
</organism>
<comment type="caution">
    <text evidence="2">The sequence shown here is derived from an EMBL/GenBank/DDBJ whole genome shotgun (WGS) entry which is preliminary data.</text>
</comment>
<evidence type="ECO:0000313" key="2">
    <source>
        <dbReference type="EMBL" id="HGB15308.1"/>
    </source>
</evidence>
<dbReference type="GO" id="GO:0005198">
    <property type="term" value="F:structural molecule activity"/>
    <property type="evidence" value="ECO:0007669"/>
    <property type="project" value="InterPro"/>
</dbReference>
<dbReference type="AlphaFoldDB" id="A0A7C3WIG6"/>
<dbReference type="PANTHER" id="PTHR42792">
    <property type="entry name" value="FLAGELLIN"/>
    <property type="match status" value="1"/>
</dbReference>
<dbReference type="PANTHER" id="PTHR42792:SF1">
    <property type="entry name" value="FLAGELLAR HOOK-ASSOCIATED PROTEIN 3"/>
    <property type="match status" value="1"/>
</dbReference>
<evidence type="ECO:0000259" key="1">
    <source>
        <dbReference type="Pfam" id="PF00669"/>
    </source>
</evidence>
<gene>
    <name evidence="2" type="ORF">ENV62_08750</name>
</gene>
<reference evidence="2" key="1">
    <citation type="journal article" date="2020" name="mSystems">
        <title>Genome- and Community-Level Interaction Insights into Carbon Utilization and Element Cycling Functions of Hydrothermarchaeota in Hydrothermal Sediment.</title>
        <authorList>
            <person name="Zhou Z."/>
            <person name="Liu Y."/>
            <person name="Xu W."/>
            <person name="Pan J."/>
            <person name="Luo Z.H."/>
            <person name="Li M."/>
        </authorList>
    </citation>
    <scope>NUCLEOTIDE SEQUENCE [LARGE SCALE GENOMIC DNA]</scope>
    <source>
        <strain evidence="2">SpSt-776</strain>
    </source>
</reference>
<proteinExistence type="predicted"/>
<dbReference type="SUPFAM" id="SSF64518">
    <property type="entry name" value="Phase 1 flagellin"/>
    <property type="match status" value="1"/>
</dbReference>
<dbReference type="Gene3D" id="1.20.1330.10">
    <property type="entry name" value="f41 fragment of flagellin, N-terminal domain"/>
    <property type="match status" value="1"/>
</dbReference>
<dbReference type="GO" id="GO:0009288">
    <property type="term" value="C:bacterial-type flagellum"/>
    <property type="evidence" value="ECO:0007669"/>
    <property type="project" value="InterPro"/>
</dbReference>
<dbReference type="InterPro" id="IPR001029">
    <property type="entry name" value="Flagellin_N"/>
</dbReference>
<dbReference type="EMBL" id="DTHB01000053">
    <property type="protein sequence ID" value="HGB15308.1"/>
    <property type="molecule type" value="Genomic_DNA"/>
</dbReference>
<dbReference type="Pfam" id="PF00669">
    <property type="entry name" value="Flagellin_N"/>
    <property type="match status" value="1"/>
</dbReference>
<protein>
    <recommendedName>
        <fullName evidence="1">Flagellin N-terminal domain-containing protein</fullName>
    </recommendedName>
</protein>
<sequence length="389" mass="41572">MRVSMPTIFHNIQSNLQKLAEDLQAVNIGIASGRKYQSISDSPLDVGEIMGLETEASQMTQFQRNLDTGRNWLASTEVTIQKINDIVQETMALANQMATGTYNAAQRAAAAQQVQGYIEEIMQLGNTRVQDQYILSGYKTDTPPFVMGDWQIREPVMYLQPGSTGQVIAGGSYTGTASRTYLVEISSGGATGVATFRVSDDGGRTWSEAAVTGIGVALGTEGVLADFSGNWRAGDRFYISASQPILYQGDKHIREISIGPQSRLAVTQVGSEAVGGAGGLFDVFQVLARLKGSLEANDPQGAGAALEELRTCHSHLTGILASLGAALNRVNIKSDVLETLKGELTDKLSIRGDTDPVEAVNALKTKETAYQAALLASAKVMNLSLLDYL</sequence>
<name>A0A7C3WIG6_9BACT</name>